<evidence type="ECO:0000313" key="2">
    <source>
        <dbReference type="Proteomes" id="UP000839052"/>
    </source>
</evidence>
<dbReference type="Proteomes" id="UP000839052">
    <property type="component" value="Chromosome"/>
</dbReference>
<keyword evidence="2" id="KW-1185">Reference proteome</keyword>
<gene>
    <name evidence="1" type="ORF">NTG6680_0590</name>
</gene>
<proteinExistence type="predicted"/>
<protein>
    <submittedName>
        <fullName evidence="1">Uncharacterized protein</fullName>
    </submittedName>
</protein>
<sequence>MKRVVLHIDSLILKGFRHEDRHGIAEGLQQELSRLFADPQAAQQLTVNGDVSRLRLGSISIDQNSKPQRVGSQVAQGIGKGMKI</sequence>
<dbReference type="RefSeq" id="WP_239795888.1">
    <property type="nucleotide sequence ID" value="NZ_OU912926.1"/>
</dbReference>
<organism evidence="1 2">
    <name type="scientific">Candidatus Nitrotoga arctica</name>
    <dbReference type="NCBI Taxonomy" id="453162"/>
    <lineage>
        <taxon>Bacteria</taxon>
        <taxon>Pseudomonadati</taxon>
        <taxon>Pseudomonadota</taxon>
        <taxon>Betaproteobacteria</taxon>
        <taxon>Nitrosomonadales</taxon>
        <taxon>Gallionellaceae</taxon>
        <taxon>Candidatus Nitrotoga</taxon>
    </lineage>
</organism>
<accession>A0ABM8YWK1</accession>
<dbReference type="EMBL" id="OU912926">
    <property type="protein sequence ID" value="CAG9931843.1"/>
    <property type="molecule type" value="Genomic_DNA"/>
</dbReference>
<name>A0ABM8YWK1_9PROT</name>
<evidence type="ECO:0000313" key="1">
    <source>
        <dbReference type="EMBL" id="CAG9931843.1"/>
    </source>
</evidence>
<reference evidence="1 2" key="1">
    <citation type="submission" date="2021-10" db="EMBL/GenBank/DDBJ databases">
        <authorList>
            <person name="Koch H."/>
        </authorList>
    </citation>
    <scope>NUCLEOTIDE SEQUENCE [LARGE SCALE GENOMIC DNA]</scope>
    <source>
        <strain evidence="1">6680</strain>
    </source>
</reference>